<reference evidence="11" key="1">
    <citation type="submission" date="2021-01" db="EMBL/GenBank/DDBJ databases">
        <title>Genome public.</title>
        <authorList>
            <person name="Liu C."/>
            <person name="Sun Q."/>
        </authorList>
    </citation>
    <scope>NUCLEOTIDE SEQUENCE [LARGE SCALE GENOMIC DNA]</scope>
    <source>
        <strain evidence="11">YIM B02505</strain>
    </source>
</reference>
<dbReference type="InterPro" id="IPR057336">
    <property type="entry name" value="GerAC_N"/>
</dbReference>
<proteinExistence type="inferred from homology"/>
<dbReference type="PANTHER" id="PTHR35789:SF1">
    <property type="entry name" value="SPORE GERMINATION PROTEIN B3"/>
    <property type="match status" value="1"/>
</dbReference>
<evidence type="ECO:0000313" key="10">
    <source>
        <dbReference type="EMBL" id="MBK1811158.1"/>
    </source>
</evidence>
<organism evidence="10 11">
    <name type="scientific">Clostridium yunnanense</name>
    <dbReference type="NCBI Taxonomy" id="2800325"/>
    <lineage>
        <taxon>Bacteria</taxon>
        <taxon>Bacillati</taxon>
        <taxon>Bacillota</taxon>
        <taxon>Clostridia</taxon>
        <taxon>Eubacteriales</taxon>
        <taxon>Clostridiaceae</taxon>
        <taxon>Clostridium</taxon>
    </lineage>
</organism>
<dbReference type="Gene3D" id="3.30.300.210">
    <property type="entry name" value="Nutrient germinant receptor protein C, domain 3"/>
    <property type="match status" value="1"/>
</dbReference>
<dbReference type="Pfam" id="PF25198">
    <property type="entry name" value="Spore_GerAC_N"/>
    <property type="match status" value="1"/>
</dbReference>
<comment type="caution">
    <text evidence="10">The sequence shown here is derived from an EMBL/GenBank/DDBJ whole genome shotgun (WGS) entry which is preliminary data.</text>
</comment>
<dbReference type="InterPro" id="IPR046953">
    <property type="entry name" value="Spore_GerAC-like_C"/>
</dbReference>
<dbReference type="PANTHER" id="PTHR35789">
    <property type="entry name" value="SPORE GERMINATION PROTEIN B3"/>
    <property type="match status" value="1"/>
</dbReference>
<evidence type="ECO:0000259" key="8">
    <source>
        <dbReference type="Pfam" id="PF05504"/>
    </source>
</evidence>
<keyword evidence="4" id="KW-0732">Signal</keyword>
<keyword evidence="11" id="KW-1185">Reference proteome</keyword>
<evidence type="ECO:0000256" key="4">
    <source>
        <dbReference type="ARBA" id="ARBA00022729"/>
    </source>
</evidence>
<evidence type="ECO:0000256" key="7">
    <source>
        <dbReference type="ARBA" id="ARBA00023288"/>
    </source>
</evidence>
<evidence type="ECO:0000313" key="11">
    <source>
        <dbReference type="Proteomes" id="UP000596739"/>
    </source>
</evidence>
<evidence type="ECO:0000256" key="3">
    <source>
        <dbReference type="ARBA" id="ARBA00022544"/>
    </source>
</evidence>
<evidence type="ECO:0000256" key="2">
    <source>
        <dbReference type="ARBA" id="ARBA00007886"/>
    </source>
</evidence>
<feature type="domain" description="Spore germination protein N-terminal" evidence="9">
    <location>
        <begin position="25"/>
        <end position="192"/>
    </location>
</feature>
<dbReference type="NCBIfam" id="TIGR02887">
    <property type="entry name" value="spore_ger_x_C"/>
    <property type="match status" value="1"/>
</dbReference>
<dbReference type="Pfam" id="PF05504">
    <property type="entry name" value="Spore_GerAC"/>
    <property type="match status" value="1"/>
</dbReference>
<dbReference type="RefSeq" id="WP_200269088.1">
    <property type="nucleotide sequence ID" value="NZ_JAENHN010000032.1"/>
</dbReference>
<comment type="similarity">
    <text evidence="2">Belongs to the GerABKC lipoprotein family.</text>
</comment>
<keyword evidence="3" id="KW-0309">Germination</keyword>
<keyword evidence="6" id="KW-0564">Palmitate</keyword>
<sequence length="376" mass="42878">MIRFKRITILFIFLSFTLIQTGCWDQKIFEDLGFILQLGVEQSENNKIIYTVSMPQIDPEAKEKIEVLTTTTNLMKEGQDKLRLESGRIVEGGKNQHLYFSSEIAQKGLDEFLESFLRSPENTLISNVIVVQGSPKELIENSRDYKDKPKPSFYVNDLLDDARNNSFTIESKIFKFSILSHSGTIDPTAPYVGFDKNQIKVLGSALFNGDKMVGKINNKQAGLLNALMGNKYGIHYIYKGQYSKRTDDNTKNGAVIEMKVKKRKVKINTKDNIADVNIDLKLKGSVSEYLGPMDLSNPKDKKKFEEDISKKINEDCLELLSYLAEIKSDPVGFGEILRSKHNEYWKSVNWKDEYKKATFNVNAKIDIEFFGAITNQ</sequence>
<dbReference type="Proteomes" id="UP000596739">
    <property type="component" value="Unassembled WGS sequence"/>
</dbReference>
<dbReference type="InterPro" id="IPR038501">
    <property type="entry name" value="Spore_GerAC_C_sf"/>
</dbReference>
<name>A0ABS1EPC3_9CLOT</name>
<dbReference type="EMBL" id="JAENHN010000032">
    <property type="protein sequence ID" value="MBK1811158.1"/>
    <property type="molecule type" value="Genomic_DNA"/>
</dbReference>
<comment type="subcellular location">
    <subcellularLocation>
        <location evidence="1">Membrane</location>
        <topology evidence="1">Lipid-anchor</topology>
    </subcellularLocation>
</comment>
<gene>
    <name evidence="10" type="ORF">JHL18_11005</name>
</gene>
<evidence type="ECO:0000256" key="1">
    <source>
        <dbReference type="ARBA" id="ARBA00004635"/>
    </source>
</evidence>
<feature type="domain" description="Spore germination GerAC-like C-terminal" evidence="8">
    <location>
        <begin position="203"/>
        <end position="370"/>
    </location>
</feature>
<keyword evidence="7" id="KW-0449">Lipoprotein</keyword>
<accession>A0ABS1EPC3</accession>
<evidence type="ECO:0000259" key="9">
    <source>
        <dbReference type="Pfam" id="PF25198"/>
    </source>
</evidence>
<evidence type="ECO:0000256" key="5">
    <source>
        <dbReference type="ARBA" id="ARBA00023136"/>
    </source>
</evidence>
<evidence type="ECO:0000256" key="6">
    <source>
        <dbReference type="ARBA" id="ARBA00023139"/>
    </source>
</evidence>
<keyword evidence="5" id="KW-0472">Membrane</keyword>
<protein>
    <submittedName>
        <fullName evidence="10">Ger(X)C family spore germination protein</fullName>
    </submittedName>
</protein>
<dbReference type="InterPro" id="IPR008844">
    <property type="entry name" value="Spore_GerAC-like"/>
</dbReference>